<feature type="DNA-binding region" description="HMG box" evidence="2">
    <location>
        <begin position="183"/>
        <end position="247"/>
    </location>
</feature>
<keyword evidence="6" id="KW-1185">Reference proteome</keyword>
<comment type="caution">
    <text evidence="4">The sequence shown here is derived from an EMBL/GenBank/DDBJ whole genome shotgun (WGS) entry which is preliminary data.</text>
</comment>
<feature type="domain" description="HMG box" evidence="3">
    <location>
        <begin position="183"/>
        <end position="247"/>
    </location>
</feature>
<keyword evidence="2" id="KW-0539">Nucleus</keyword>
<dbReference type="SUPFAM" id="SSF47095">
    <property type="entry name" value="HMG-box"/>
    <property type="match status" value="2"/>
</dbReference>
<dbReference type="EMBL" id="BLAL01000079">
    <property type="protein sequence ID" value="GES84231.1"/>
    <property type="molecule type" value="Genomic_DNA"/>
</dbReference>
<evidence type="ECO:0000259" key="3">
    <source>
        <dbReference type="PROSITE" id="PS50118"/>
    </source>
</evidence>
<dbReference type="InterPro" id="IPR050342">
    <property type="entry name" value="HMGB"/>
</dbReference>
<dbReference type="PROSITE" id="PS50118">
    <property type="entry name" value="HMG_BOX_2"/>
    <property type="match status" value="2"/>
</dbReference>
<dbReference type="Proteomes" id="UP000615446">
    <property type="component" value="Unassembled WGS sequence"/>
</dbReference>
<organism evidence="4 6">
    <name type="scientific">Rhizophagus clarus</name>
    <dbReference type="NCBI Taxonomy" id="94130"/>
    <lineage>
        <taxon>Eukaryota</taxon>
        <taxon>Fungi</taxon>
        <taxon>Fungi incertae sedis</taxon>
        <taxon>Mucoromycota</taxon>
        <taxon>Glomeromycotina</taxon>
        <taxon>Glomeromycetes</taxon>
        <taxon>Glomerales</taxon>
        <taxon>Glomeraceae</taxon>
        <taxon>Rhizophagus</taxon>
    </lineage>
</organism>
<feature type="DNA-binding region" description="HMG box" evidence="2">
    <location>
        <begin position="74"/>
        <end position="142"/>
    </location>
</feature>
<gene>
    <name evidence="5" type="ORF">RCL2_001135800</name>
    <name evidence="4" type="ORF">RclHR1_01470023</name>
</gene>
<dbReference type="SMART" id="SM00398">
    <property type="entry name" value="HMG"/>
    <property type="match status" value="2"/>
</dbReference>
<accession>A0A2Z6QF60</accession>
<dbReference type="OrthoDB" id="5550281at2759"/>
<keyword evidence="1 2" id="KW-0238">DNA-binding</keyword>
<evidence type="ECO:0000256" key="1">
    <source>
        <dbReference type="ARBA" id="ARBA00023125"/>
    </source>
</evidence>
<name>A0A2Z6QF60_9GLOM</name>
<dbReference type="EMBL" id="BEXD01000524">
    <property type="protein sequence ID" value="GBB88175.1"/>
    <property type="molecule type" value="Genomic_DNA"/>
</dbReference>
<reference evidence="5" key="2">
    <citation type="submission" date="2019-10" db="EMBL/GenBank/DDBJ databases">
        <title>Conservation and host-specific expression of non-tandemly repeated heterogenous ribosome RNA gene in arbuscular mycorrhizal fungi.</title>
        <authorList>
            <person name="Maeda T."/>
            <person name="Kobayashi Y."/>
            <person name="Nakagawa T."/>
            <person name="Ezawa T."/>
            <person name="Yamaguchi K."/>
            <person name="Bino T."/>
            <person name="Nishimoto Y."/>
            <person name="Shigenobu S."/>
            <person name="Kawaguchi M."/>
        </authorList>
    </citation>
    <scope>NUCLEOTIDE SEQUENCE</scope>
    <source>
        <strain evidence="5">HR1</strain>
    </source>
</reference>
<evidence type="ECO:0000256" key="2">
    <source>
        <dbReference type="PROSITE-ProRule" id="PRU00267"/>
    </source>
</evidence>
<reference evidence="4 6" key="1">
    <citation type="submission" date="2017-11" db="EMBL/GenBank/DDBJ databases">
        <title>The genome of Rhizophagus clarus HR1 reveals common genetic basis of auxotrophy among arbuscular mycorrhizal fungi.</title>
        <authorList>
            <person name="Kobayashi Y."/>
        </authorList>
    </citation>
    <scope>NUCLEOTIDE SEQUENCE [LARGE SCALE GENOMIC DNA]</scope>
    <source>
        <strain evidence="4 6">HR1</strain>
    </source>
</reference>
<dbReference type="PANTHER" id="PTHR48112">
    <property type="entry name" value="HIGH MOBILITY GROUP PROTEIN DSP1"/>
    <property type="match status" value="1"/>
</dbReference>
<dbReference type="STRING" id="94130.A0A2Z6QF60"/>
<evidence type="ECO:0000313" key="5">
    <source>
        <dbReference type="EMBL" id="GES84231.1"/>
    </source>
</evidence>
<protein>
    <submittedName>
        <fullName evidence="5">HMG1, putative</fullName>
    </submittedName>
</protein>
<evidence type="ECO:0000313" key="4">
    <source>
        <dbReference type="EMBL" id="GBB88175.1"/>
    </source>
</evidence>
<dbReference type="GO" id="GO:0005634">
    <property type="term" value="C:nucleus"/>
    <property type="evidence" value="ECO:0007669"/>
    <property type="project" value="UniProtKB-UniRule"/>
</dbReference>
<dbReference type="Gene3D" id="1.10.30.10">
    <property type="entry name" value="High mobility group box domain"/>
    <property type="match status" value="2"/>
</dbReference>
<evidence type="ECO:0000313" key="6">
    <source>
        <dbReference type="Proteomes" id="UP000247702"/>
    </source>
</evidence>
<dbReference type="AlphaFoldDB" id="A0A2Z6QF60"/>
<dbReference type="PANTHER" id="PTHR48112:SF22">
    <property type="entry name" value="MITOCHONDRIAL TRANSCRIPTION FACTOR A, ISOFORM B"/>
    <property type="match status" value="1"/>
</dbReference>
<sequence>MNTLRKLSLKAHELKTIPAFYYNGRIVSVKLLRQYTNTPQENGNSSESSKLVKVSTPLIFEESELYIPLIPEEPKKPPTAFILFYRDFLNRFREDCSKLMVTEIAKSAGAGWAKLTQEEKNEYKNRHKQLYSEYKKRHDIWLSSLTPRDIIQENKRRKLMFKNDLASEKKKKKLRLIKDPNFPTPPKTPYIYFAMKRMDEGSGRIGLDKLEELVFDWKRLTFEDKKPYVKEYNEEKLRYEEQMEEYRKMESSL</sequence>
<dbReference type="InterPro" id="IPR036910">
    <property type="entry name" value="HMG_box_dom_sf"/>
</dbReference>
<proteinExistence type="predicted"/>
<dbReference type="GO" id="GO:0003677">
    <property type="term" value="F:DNA binding"/>
    <property type="evidence" value="ECO:0007669"/>
    <property type="project" value="UniProtKB-UniRule"/>
</dbReference>
<dbReference type="Proteomes" id="UP000247702">
    <property type="component" value="Unassembled WGS sequence"/>
</dbReference>
<feature type="domain" description="HMG box" evidence="3">
    <location>
        <begin position="74"/>
        <end position="142"/>
    </location>
</feature>
<dbReference type="Pfam" id="PF00505">
    <property type="entry name" value="HMG_box"/>
    <property type="match status" value="1"/>
</dbReference>
<dbReference type="InterPro" id="IPR009071">
    <property type="entry name" value="HMG_box_dom"/>
</dbReference>